<feature type="region of interest" description="Disordered" evidence="1">
    <location>
        <begin position="1"/>
        <end position="21"/>
    </location>
</feature>
<feature type="compositionally biased region" description="Gly residues" evidence="1">
    <location>
        <begin position="365"/>
        <end position="390"/>
    </location>
</feature>
<accession>A0A6A3AAL2</accession>
<feature type="compositionally biased region" description="Basic and acidic residues" evidence="1">
    <location>
        <begin position="340"/>
        <end position="349"/>
    </location>
</feature>
<evidence type="ECO:0000313" key="3">
    <source>
        <dbReference type="Proteomes" id="UP000436088"/>
    </source>
</evidence>
<dbReference type="PANTHER" id="PTHR37736:SF1">
    <property type="entry name" value="GLYCINE-RICH PROTEIN"/>
    <property type="match status" value="1"/>
</dbReference>
<name>A0A6A3AAL2_HIBSY</name>
<dbReference type="Proteomes" id="UP000436088">
    <property type="component" value="Unassembled WGS sequence"/>
</dbReference>
<protein>
    <submittedName>
        <fullName evidence="2">Thioredoxin H7-like</fullName>
    </submittedName>
</protein>
<dbReference type="EMBL" id="VEPZ02001023">
    <property type="protein sequence ID" value="KAE8701484.1"/>
    <property type="molecule type" value="Genomic_DNA"/>
</dbReference>
<dbReference type="AlphaFoldDB" id="A0A6A3AAL2"/>
<reference evidence="2" key="1">
    <citation type="submission" date="2019-09" db="EMBL/GenBank/DDBJ databases">
        <title>Draft genome information of white flower Hibiscus syriacus.</title>
        <authorList>
            <person name="Kim Y.-M."/>
        </authorList>
    </citation>
    <scope>NUCLEOTIDE SEQUENCE [LARGE SCALE GENOMIC DNA]</scope>
    <source>
        <strain evidence="2">YM2019G1</strain>
    </source>
</reference>
<gene>
    <name evidence="2" type="ORF">F3Y22_tig00110547pilonHSYRG00030</name>
</gene>
<feature type="region of interest" description="Disordered" evidence="1">
    <location>
        <begin position="287"/>
        <end position="445"/>
    </location>
</feature>
<organism evidence="2 3">
    <name type="scientific">Hibiscus syriacus</name>
    <name type="common">Rose of Sharon</name>
    <dbReference type="NCBI Taxonomy" id="106335"/>
    <lineage>
        <taxon>Eukaryota</taxon>
        <taxon>Viridiplantae</taxon>
        <taxon>Streptophyta</taxon>
        <taxon>Embryophyta</taxon>
        <taxon>Tracheophyta</taxon>
        <taxon>Spermatophyta</taxon>
        <taxon>Magnoliopsida</taxon>
        <taxon>eudicotyledons</taxon>
        <taxon>Gunneridae</taxon>
        <taxon>Pentapetalae</taxon>
        <taxon>rosids</taxon>
        <taxon>malvids</taxon>
        <taxon>Malvales</taxon>
        <taxon>Malvaceae</taxon>
        <taxon>Malvoideae</taxon>
        <taxon>Hibiscus</taxon>
    </lineage>
</organism>
<sequence length="445" mass="49335">MATAAPTTISSDTTITSPSDGPVLNLINKRIRALRKKYNRILQMEESVSQGKTLNKEQEEVIRSKPAVSALIDELEKLRHPLSSAVSEEISLALQRQTISPQETTSQTQEQPPDEPDHAIEDLLNLLYFGSLFDVKTRNDFTSTMLTRTHERGCCLTYDYVTDDAIDLLSEKDLDSISSLSELLISRPADSSLSHKNALHRCVQHAKLWLTNSDQPIDPNAEISYAGLRERLKKIMALEYFTTTPEMKAPVEVAAAAGTYTTFQVPLQSVPTSVPVEVEDSIEQYQQKEADTSNYQETETGDSQFSSAEELQKDEPELENHPEDSALQQEGGQFLSDMDPNQRDVEPREQQYVPRRSYHNQRGSRGTGGGRRGYSNGRGGRGGGRGGGAYQNGRSQYYDQPENNYHSRNYFNNRGRGGRGGGHPYNNQSSAVQGGHASDDVGVAS</sequence>
<comment type="caution">
    <text evidence="2">The sequence shown here is derived from an EMBL/GenBank/DDBJ whole genome shotgun (WGS) entry which is preliminary data.</text>
</comment>
<dbReference type="OrthoDB" id="69150at2759"/>
<evidence type="ECO:0000256" key="1">
    <source>
        <dbReference type="SAM" id="MobiDB-lite"/>
    </source>
</evidence>
<keyword evidence="3" id="KW-1185">Reference proteome</keyword>
<feature type="compositionally biased region" description="Polar residues" evidence="1">
    <location>
        <begin position="292"/>
        <end position="309"/>
    </location>
</feature>
<feature type="compositionally biased region" description="Low complexity" evidence="1">
    <location>
        <begin position="1"/>
        <end position="20"/>
    </location>
</feature>
<feature type="compositionally biased region" description="Basic and acidic residues" evidence="1">
    <location>
        <begin position="310"/>
        <end position="324"/>
    </location>
</feature>
<feature type="region of interest" description="Disordered" evidence="1">
    <location>
        <begin position="98"/>
        <end position="117"/>
    </location>
</feature>
<evidence type="ECO:0000313" key="2">
    <source>
        <dbReference type="EMBL" id="KAE8701484.1"/>
    </source>
</evidence>
<feature type="compositionally biased region" description="Low complexity" evidence="1">
    <location>
        <begin position="100"/>
        <end position="111"/>
    </location>
</feature>
<feature type="compositionally biased region" description="Polar residues" evidence="1">
    <location>
        <begin position="395"/>
        <end position="412"/>
    </location>
</feature>
<dbReference type="PANTHER" id="PTHR37736">
    <property type="entry name" value="GLYCINE-RICH PROTEIN"/>
    <property type="match status" value="1"/>
</dbReference>
<proteinExistence type="predicted"/>